<sequence length="345" mass="39461">MSTNQKNNEEEIDLGSLFVLIGKGFSKFFNFIGSIFKGVFNFLIIILIFFKQHFIKIAIAALIGVVAGIFLEVKKKDLYGSDLLVKPNFESTRQLYNNINYYNDLVKQQKTVELAEIFNLDEPTAASFKKFTISSVETENDIIDSYNKFILAVDTTTVKSYKYEQFKKAFSDYDYKIHEIHVVSEKNDVFNNLGDVIISSVVKNKYFNRLKELSNENLNRTDSLLRQNLGQVDSLRRVYMQVMVEEAKKQSNGTNIDLGGVKSTTKELELFETNRKINAELRGVVNDRSEKYEVINVISNFQSVGYKVSGVAQNYAFLLAVLGAGLMVLFLMIKQLNTFLNNYKK</sequence>
<proteinExistence type="predicted"/>
<feature type="transmembrane region" description="Helical" evidence="1">
    <location>
        <begin position="54"/>
        <end position="73"/>
    </location>
</feature>
<protein>
    <submittedName>
        <fullName evidence="2">Uncharacterized protein</fullName>
    </submittedName>
</protein>
<organism evidence="2 3">
    <name type="scientific">Polaribacter sejongensis</name>
    <dbReference type="NCBI Taxonomy" id="985043"/>
    <lineage>
        <taxon>Bacteria</taxon>
        <taxon>Pseudomonadati</taxon>
        <taxon>Bacteroidota</taxon>
        <taxon>Flavobacteriia</taxon>
        <taxon>Flavobacteriales</taxon>
        <taxon>Flavobacteriaceae</taxon>
    </lineage>
</organism>
<dbReference type="EMBL" id="JAUFQH010000016">
    <property type="protein sequence ID" value="MDN3620957.1"/>
    <property type="molecule type" value="Genomic_DNA"/>
</dbReference>
<keyword evidence="1" id="KW-0472">Membrane</keyword>
<gene>
    <name evidence="2" type="ORF">QWY81_15935</name>
</gene>
<keyword evidence="1" id="KW-0812">Transmembrane</keyword>
<evidence type="ECO:0000256" key="1">
    <source>
        <dbReference type="SAM" id="Phobius"/>
    </source>
</evidence>
<comment type="caution">
    <text evidence="2">The sequence shown here is derived from an EMBL/GenBank/DDBJ whole genome shotgun (WGS) entry which is preliminary data.</text>
</comment>
<reference evidence="2 3" key="1">
    <citation type="journal article" date="2014" name="Int. J. Syst. Evol. Microbiol.">
        <title>Complete genome sequence of Corynebacterium casei LMG S-19264T (=DSM 44701T), isolated from a smear-ripened cheese.</title>
        <authorList>
            <consortium name="US DOE Joint Genome Institute (JGI-PGF)"/>
            <person name="Walter F."/>
            <person name="Albersmeier A."/>
            <person name="Kalinowski J."/>
            <person name="Ruckert C."/>
        </authorList>
    </citation>
    <scope>NUCLEOTIDE SEQUENCE [LARGE SCALE GENOMIC DNA]</scope>
    <source>
        <strain evidence="2 3">CECT 8670</strain>
    </source>
</reference>
<dbReference type="Proteomes" id="UP001228636">
    <property type="component" value="Unassembled WGS sequence"/>
</dbReference>
<name>A0AAJ1R069_9FLAO</name>
<accession>A0AAJ1R069</accession>
<dbReference type="RefSeq" id="WP_261972309.1">
    <property type="nucleotide sequence ID" value="NZ_CP103460.1"/>
</dbReference>
<evidence type="ECO:0000313" key="3">
    <source>
        <dbReference type="Proteomes" id="UP001228636"/>
    </source>
</evidence>
<feature type="transmembrane region" description="Helical" evidence="1">
    <location>
        <begin position="315"/>
        <end position="333"/>
    </location>
</feature>
<dbReference type="AlphaFoldDB" id="A0AAJ1R069"/>
<feature type="transmembrane region" description="Helical" evidence="1">
    <location>
        <begin position="28"/>
        <end position="48"/>
    </location>
</feature>
<evidence type="ECO:0000313" key="2">
    <source>
        <dbReference type="EMBL" id="MDN3620957.1"/>
    </source>
</evidence>
<keyword evidence="1" id="KW-1133">Transmembrane helix</keyword>